<feature type="compositionally biased region" description="Low complexity" evidence="1">
    <location>
        <begin position="118"/>
        <end position="143"/>
    </location>
</feature>
<evidence type="ECO:0000313" key="3">
    <source>
        <dbReference type="Proteomes" id="UP001596368"/>
    </source>
</evidence>
<accession>A0ABD5XRQ5</accession>
<proteinExistence type="predicted"/>
<feature type="compositionally biased region" description="Basic residues" evidence="1">
    <location>
        <begin position="144"/>
        <end position="166"/>
    </location>
</feature>
<name>A0ABD5XRQ5_9EURY</name>
<reference evidence="2 3" key="1">
    <citation type="journal article" date="2019" name="Int. J. Syst. Evol. Microbiol.">
        <title>The Global Catalogue of Microorganisms (GCM) 10K type strain sequencing project: providing services to taxonomists for standard genome sequencing and annotation.</title>
        <authorList>
            <consortium name="The Broad Institute Genomics Platform"/>
            <consortium name="The Broad Institute Genome Sequencing Center for Infectious Disease"/>
            <person name="Wu L."/>
            <person name="Ma J."/>
        </authorList>
    </citation>
    <scope>NUCLEOTIDE SEQUENCE [LARGE SCALE GENOMIC DNA]</scope>
    <source>
        <strain evidence="2 3">DT92</strain>
    </source>
</reference>
<feature type="compositionally biased region" description="Low complexity" evidence="1">
    <location>
        <begin position="167"/>
        <end position="190"/>
    </location>
</feature>
<sequence length="190" mass="20712">MSHGSDAVEDRFEVDTDGRRVVDRLPVRLRTVALAGVLTVLAVAGVWEEVVTPDGVVPFWGCPRRSSSTCTTPRWRSRRVTSGSRSPVAPTCAAVTGGVSAGDRSDSRRRRTCWWCGTPRRSARGPSTPSASSRPRRSPTACRRPNRPRGRPSRCRRRSPTVRGRSRATSVTGRGTSRSGRRSTGTGWSP</sequence>
<dbReference type="AlphaFoldDB" id="A0ABD5XRQ5"/>
<evidence type="ECO:0000313" key="2">
    <source>
        <dbReference type="EMBL" id="MFC7136325.1"/>
    </source>
</evidence>
<feature type="region of interest" description="Disordered" evidence="1">
    <location>
        <begin position="117"/>
        <end position="190"/>
    </location>
</feature>
<organism evidence="2 3">
    <name type="scientific">Halobaculum litoreum</name>
    <dbReference type="NCBI Taxonomy" id="3031998"/>
    <lineage>
        <taxon>Archaea</taxon>
        <taxon>Methanobacteriati</taxon>
        <taxon>Methanobacteriota</taxon>
        <taxon>Stenosarchaea group</taxon>
        <taxon>Halobacteria</taxon>
        <taxon>Halobacteriales</taxon>
        <taxon>Haloferacaceae</taxon>
        <taxon>Halobaculum</taxon>
    </lineage>
</organism>
<protein>
    <submittedName>
        <fullName evidence="2">Uncharacterized protein</fullName>
    </submittedName>
</protein>
<feature type="region of interest" description="Disordered" evidence="1">
    <location>
        <begin position="65"/>
        <end position="105"/>
    </location>
</feature>
<gene>
    <name evidence="2" type="ORF">ACFQRB_06760</name>
</gene>
<keyword evidence="3" id="KW-1185">Reference proteome</keyword>
<dbReference type="Proteomes" id="UP001596368">
    <property type="component" value="Unassembled WGS sequence"/>
</dbReference>
<feature type="compositionally biased region" description="Polar residues" evidence="1">
    <location>
        <begin position="65"/>
        <end position="85"/>
    </location>
</feature>
<dbReference type="EMBL" id="JBHSZG010000001">
    <property type="protein sequence ID" value="MFC7136325.1"/>
    <property type="molecule type" value="Genomic_DNA"/>
</dbReference>
<comment type="caution">
    <text evidence="2">The sequence shown here is derived from an EMBL/GenBank/DDBJ whole genome shotgun (WGS) entry which is preliminary data.</text>
</comment>
<evidence type="ECO:0000256" key="1">
    <source>
        <dbReference type="SAM" id="MobiDB-lite"/>
    </source>
</evidence>